<gene>
    <name evidence="2" type="ORF">IAA70_08535</name>
</gene>
<evidence type="ECO:0000313" key="3">
    <source>
        <dbReference type="Proteomes" id="UP000824258"/>
    </source>
</evidence>
<dbReference type="GO" id="GO:0051539">
    <property type="term" value="F:4 iron, 4 sulfur cluster binding"/>
    <property type="evidence" value="ECO:0007669"/>
    <property type="project" value="InterPro"/>
</dbReference>
<accession>A0A9D1A8Y8</accession>
<dbReference type="EMBL" id="DVGD01000285">
    <property type="protein sequence ID" value="HIR10439.1"/>
    <property type="molecule type" value="Genomic_DNA"/>
</dbReference>
<dbReference type="Proteomes" id="UP000824258">
    <property type="component" value="Unassembled WGS sequence"/>
</dbReference>
<evidence type="ECO:0000313" key="2">
    <source>
        <dbReference type="EMBL" id="HIR10439.1"/>
    </source>
</evidence>
<dbReference type="InterPro" id="IPR010208">
    <property type="entry name" value="Ion_transpt_RnfC/RsxC"/>
</dbReference>
<dbReference type="GO" id="GO:0016020">
    <property type="term" value="C:membrane"/>
    <property type="evidence" value="ECO:0007669"/>
    <property type="project" value="InterPro"/>
</dbReference>
<organism evidence="2 3">
    <name type="scientific">Candidatus Avoscillospira stercoripullorum</name>
    <dbReference type="NCBI Taxonomy" id="2840709"/>
    <lineage>
        <taxon>Bacteria</taxon>
        <taxon>Bacillati</taxon>
        <taxon>Bacillota</taxon>
        <taxon>Clostridia</taxon>
        <taxon>Eubacteriales</taxon>
        <taxon>Oscillospiraceae</taxon>
        <taxon>Oscillospiraceae incertae sedis</taxon>
        <taxon>Candidatus Avoscillospira</taxon>
    </lineage>
</organism>
<dbReference type="GO" id="GO:0009055">
    <property type="term" value="F:electron transfer activity"/>
    <property type="evidence" value="ECO:0007669"/>
    <property type="project" value="InterPro"/>
</dbReference>
<reference evidence="2" key="2">
    <citation type="journal article" date="2021" name="PeerJ">
        <title>Extensive microbial diversity within the chicken gut microbiome revealed by metagenomics and culture.</title>
        <authorList>
            <person name="Gilroy R."/>
            <person name="Ravi A."/>
            <person name="Getino M."/>
            <person name="Pursley I."/>
            <person name="Horton D.L."/>
            <person name="Alikhan N.F."/>
            <person name="Baker D."/>
            <person name="Gharbi K."/>
            <person name="Hall N."/>
            <person name="Watson M."/>
            <person name="Adriaenssens E.M."/>
            <person name="Foster-Nyarko E."/>
            <person name="Jarju S."/>
            <person name="Secka A."/>
            <person name="Antonio M."/>
            <person name="Oren A."/>
            <person name="Chaudhuri R.R."/>
            <person name="La Ragione R."/>
            <person name="Hildebrand F."/>
            <person name="Pallen M.J."/>
        </authorList>
    </citation>
    <scope>NUCLEOTIDE SEQUENCE</scope>
    <source>
        <strain evidence="2">ChiHjej9B8-7071</strain>
    </source>
</reference>
<dbReference type="PANTHER" id="PTHR43034:SF2">
    <property type="entry name" value="ION-TRANSLOCATING OXIDOREDUCTASE COMPLEX SUBUNIT C"/>
    <property type="match status" value="1"/>
</dbReference>
<dbReference type="InterPro" id="IPR026902">
    <property type="entry name" value="RnfC_N"/>
</dbReference>
<proteinExistence type="predicted"/>
<dbReference type="PANTHER" id="PTHR43034">
    <property type="entry name" value="ION-TRANSLOCATING OXIDOREDUCTASE COMPLEX SUBUNIT C"/>
    <property type="match status" value="1"/>
</dbReference>
<protein>
    <recommendedName>
        <fullName evidence="1">RnfC Barrel sandwich hybrid domain-containing protein</fullName>
    </recommendedName>
</protein>
<evidence type="ECO:0000259" key="1">
    <source>
        <dbReference type="Pfam" id="PF13375"/>
    </source>
</evidence>
<feature type="domain" description="RnfC Barrel sandwich hybrid" evidence="1">
    <location>
        <begin position="15"/>
        <end position="74"/>
    </location>
</feature>
<name>A0A9D1A8Y8_9FIRM</name>
<dbReference type="Pfam" id="PF13375">
    <property type="entry name" value="RnfC_N"/>
    <property type="match status" value="1"/>
</dbReference>
<reference evidence="2" key="1">
    <citation type="submission" date="2020-10" db="EMBL/GenBank/DDBJ databases">
        <authorList>
            <person name="Gilroy R."/>
        </authorList>
    </citation>
    <scope>NUCLEOTIDE SEQUENCE</scope>
    <source>
        <strain evidence="2">ChiHjej9B8-7071</strain>
    </source>
</reference>
<sequence length="312" mass="33377">MPLALRRPLPPITAAIAPPSAVMLYLDDFCGALCQPLVRAGQRVRRGEPVGASSCGAQVHASVSGVVRAVGSSALVIENDGRDTPDRRIAPLACLEDVPREPLIQRLPQLGLLTYDLSPLPQKLQPCHALALAVLSDADFCLFQVFARQIFGGIRALATLLRPRRLLLYYDPKRAPAAETARLLKFPGELQTVDGRCPQLAQRLAGRSLERGVTLGDLGLLVFSPQGAAALWDAIYLGEPYLRMGVVIAGEKRRTRTVCTVPLGTSVAHILAQAHLSAPTVLLGSQETGRILRDPTTPLNKGDTLLTCLGGV</sequence>
<dbReference type="AlphaFoldDB" id="A0A9D1A8Y8"/>
<comment type="caution">
    <text evidence="2">The sequence shown here is derived from an EMBL/GenBank/DDBJ whole genome shotgun (WGS) entry which is preliminary data.</text>
</comment>